<reference evidence="3 4" key="1">
    <citation type="submission" date="2016-10" db="EMBL/GenBank/DDBJ databases">
        <authorList>
            <person name="de Groot N.N."/>
        </authorList>
    </citation>
    <scope>NUCLEOTIDE SEQUENCE [LARGE SCALE GENOMIC DNA]</scope>
    <source>
        <strain evidence="3 4">DSM 26130</strain>
    </source>
</reference>
<dbReference type="Pfam" id="PF00266">
    <property type="entry name" value="Aminotran_5"/>
    <property type="match status" value="1"/>
</dbReference>
<dbReference type="SUPFAM" id="SSF53383">
    <property type="entry name" value="PLP-dependent transferases"/>
    <property type="match status" value="1"/>
</dbReference>
<keyword evidence="3" id="KW-0456">Lyase</keyword>
<name>A0A1I1PT54_9BACT</name>
<protein>
    <submittedName>
        <fullName evidence="3">Selenocysteine lyase/Cysteine desulfurase</fullName>
    </submittedName>
</protein>
<keyword evidence="4" id="KW-1185">Reference proteome</keyword>
<dbReference type="STRING" id="662367.SAMN05216167_103315"/>
<dbReference type="InterPro" id="IPR015422">
    <property type="entry name" value="PyrdxlP-dep_Trfase_small"/>
</dbReference>
<sequence>MSTLSKRQFLKSIVGATTLSVGDWPDLNEALAQVRHVSSAELATKEDFWATIRTAYPVTNDFIQLENGYYSLAAQPVMDSYLQHIRDINSVSSYYMRTRQFSDKRESQTKLAALLGCSPDELIITRNTTESLDTVIGGLPWKAGDEAVMAEQDYGAMLDMFRLQARRHGIVNRVISLPNHPKSDAEIVNLYEKAITSKTRLLMVCHMVNITGQILPVRQIVEMAHKHNVEVLVDGAHAFGQLAFTLPDLGGCDYYASSLHKWLGTPLGAGLLYVRKDKIEPLWPLFADSSVPDDDIRKLNHTGTHPVATDLAIQDAIKFHEGIGIERKEARLRYLQRYWTDRVRNNPNILLNTSETPTRSCAIANVGVKGKAPAELAKLLFDRYKIFTVAIDGANVHGVRVTPHLYTTTAELDQFVKALKELAG</sequence>
<gene>
    <name evidence="3" type="ORF">SAMN05216167_103315</name>
</gene>
<evidence type="ECO:0000256" key="1">
    <source>
        <dbReference type="ARBA" id="ARBA00022898"/>
    </source>
</evidence>
<dbReference type="Gene3D" id="3.40.640.10">
    <property type="entry name" value="Type I PLP-dependent aspartate aminotransferase-like (Major domain)"/>
    <property type="match status" value="1"/>
</dbReference>
<proteinExistence type="predicted"/>
<dbReference type="EMBL" id="FOLQ01000003">
    <property type="protein sequence ID" value="SFD10153.1"/>
    <property type="molecule type" value="Genomic_DNA"/>
</dbReference>
<dbReference type="InterPro" id="IPR000192">
    <property type="entry name" value="Aminotrans_V_dom"/>
</dbReference>
<dbReference type="OrthoDB" id="9804366at2"/>
<feature type="domain" description="Aminotransferase class V" evidence="2">
    <location>
        <begin position="75"/>
        <end position="413"/>
    </location>
</feature>
<dbReference type="Gene3D" id="3.90.1150.10">
    <property type="entry name" value="Aspartate Aminotransferase, domain 1"/>
    <property type="match status" value="1"/>
</dbReference>
<organism evidence="3 4">
    <name type="scientific">Spirosoma endophyticum</name>
    <dbReference type="NCBI Taxonomy" id="662367"/>
    <lineage>
        <taxon>Bacteria</taxon>
        <taxon>Pseudomonadati</taxon>
        <taxon>Bacteroidota</taxon>
        <taxon>Cytophagia</taxon>
        <taxon>Cytophagales</taxon>
        <taxon>Cytophagaceae</taxon>
        <taxon>Spirosoma</taxon>
    </lineage>
</organism>
<evidence type="ECO:0000313" key="3">
    <source>
        <dbReference type="EMBL" id="SFD10153.1"/>
    </source>
</evidence>
<evidence type="ECO:0000313" key="4">
    <source>
        <dbReference type="Proteomes" id="UP000198598"/>
    </source>
</evidence>
<evidence type="ECO:0000259" key="2">
    <source>
        <dbReference type="Pfam" id="PF00266"/>
    </source>
</evidence>
<dbReference type="InterPro" id="IPR015424">
    <property type="entry name" value="PyrdxlP-dep_Trfase"/>
</dbReference>
<dbReference type="PANTHER" id="PTHR43092">
    <property type="entry name" value="L-CYSTEINE DESULFHYDRASE"/>
    <property type="match status" value="1"/>
</dbReference>
<dbReference type="AlphaFoldDB" id="A0A1I1PT54"/>
<dbReference type="RefSeq" id="WP_093825762.1">
    <property type="nucleotide sequence ID" value="NZ_FOLQ01000003.1"/>
</dbReference>
<dbReference type="PANTHER" id="PTHR43092:SF6">
    <property type="entry name" value="BLR1280 PROTEIN"/>
    <property type="match status" value="1"/>
</dbReference>
<accession>A0A1I1PT54</accession>
<dbReference type="GO" id="GO:0016829">
    <property type="term" value="F:lyase activity"/>
    <property type="evidence" value="ECO:0007669"/>
    <property type="project" value="UniProtKB-KW"/>
</dbReference>
<dbReference type="InterPro" id="IPR015421">
    <property type="entry name" value="PyrdxlP-dep_Trfase_major"/>
</dbReference>
<keyword evidence="1" id="KW-0663">Pyridoxal phosphate</keyword>
<dbReference type="Proteomes" id="UP000198598">
    <property type="component" value="Unassembled WGS sequence"/>
</dbReference>